<dbReference type="Proteomes" id="UP000269226">
    <property type="component" value="Plasmid pMP19"/>
</dbReference>
<dbReference type="RefSeq" id="WP_048593212.1">
    <property type="nucleotide sequence ID" value="NZ_AP018528.1"/>
</dbReference>
<name>A0A2Z5Y4R8_9ENTE</name>
<sequence>MFPKQVTIEFNDKNLYRFKGKYEDGTIHDKLDAPIFAVYEGKRQPVFCYEPNVLTVNPVTPGFSKNPLPDSIGKNNRAKYISVLWKYVGKY</sequence>
<protein>
    <submittedName>
        <fullName evidence="1">Uncharacterized protein</fullName>
    </submittedName>
</protein>
<evidence type="ECO:0000313" key="1">
    <source>
        <dbReference type="EMBL" id="BBC61867.1"/>
    </source>
</evidence>
<organism evidence="1 2">
    <name type="scientific">Melissococcus plutonius</name>
    <dbReference type="NCBI Taxonomy" id="33970"/>
    <lineage>
        <taxon>Bacteria</taxon>
        <taxon>Bacillati</taxon>
        <taxon>Bacillota</taxon>
        <taxon>Bacilli</taxon>
        <taxon>Lactobacillales</taxon>
        <taxon>Enterococcaceae</taxon>
        <taxon>Melissococcus</taxon>
    </lineage>
</organism>
<proteinExistence type="predicted"/>
<dbReference type="AlphaFoldDB" id="A0A2Z5Y4R8"/>
<accession>A0A2Z5Y4R8</accession>
<gene>
    <name evidence="1" type="ORF">DAT561_p0005</name>
</gene>
<dbReference type="EMBL" id="AP018494">
    <property type="protein sequence ID" value="BBC61867.1"/>
    <property type="molecule type" value="Genomic_DNA"/>
</dbReference>
<keyword evidence="1" id="KW-0614">Plasmid</keyword>
<reference evidence="1 2" key="1">
    <citation type="submission" date="2018-01" db="EMBL/GenBank/DDBJ databases">
        <title>Whole genome sequence of Melissococcus plutonius DAT561.</title>
        <authorList>
            <person name="Okumura K."/>
            <person name="Takamatsu D."/>
            <person name="Okura M."/>
        </authorList>
    </citation>
    <scope>NUCLEOTIDE SEQUENCE [LARGE SCALE GENOMIC DNA]</scope>
    <source>
        <strain evidence="1 2">DAT561</strain>
        <plasmid evidence="2">pmp19 dat561 dna</plasmid>
    </source>
</reference>
<evidence type="ECO:0000313" key="2">
    <source>
        <dbReference type="Proteomes" id="UP000269226"/>
    </source>
</evidence>
<geneLocation type="plasmid" evidence="2">
    <name>pmp19 dat561 dna</name>
</geneLocation>